<protein>
    <submittedName>
        <fullName evidence="3">Uncharacterized protein</fullName>
    </submittedName>
</protein>
<organism evidence="3 4">
    <name type="scientific">Anopheles farauti</name>
    <dbReference type="NCBI Taxonomy" id="69004"/>
    <lineage>
        <taxon>Eukaryota</taxon>
        <taxon>Metazoa</taxon>
        <taxon>Ecdysozoa</taxon>
        <taxon>Arthropoda</taxon>
        <taxon>Hexapoda</taxon>
        <taxon>Insecta</taxon>
        <taxon>Pterygota</taxon>
        <taxon>Neoptera</taxon>
        <taxon>Endopterygota</taxon>
        <taxon>Diptera</taxon>
        <taxon>Nematocera</taxon>
        <taxon>Culicoidea</taxon>
        <taxon>Culicidae</taxon>
        <taxon>Anophelinae</taxon>
        <taxon>Anopheles</taxon>
    </lineage>
</organism>
<reference evidence="4" key="1">
    <citation type="submission" date="2014-01" db="EMBL/GenBank/DDBJ databases">
        <title>The Genome Sequence of Anopheles farauti FAR1 (V2).</title>
        <authorList>
            <consortium name="The Broad Institute Genomics Platform"/>
            <person name="Neafsey D.E."/>
            <person name="Besansky N."/>
            <person name="Howell P."/>
            <person name="Walton C."/>
            <person name="Young S.K."/>
            <person name="Zeng Q."/>
            <person name="Gargeya S."/>
            <person name="Fitzgerald M."/>
            <person name="Haas B."/>
            <person name="Abouelleil A."/>
            <person name="Allen A.W."/>
            <person name="Alvarado L."/>
            <person name="Arachchi H.M."/>
            <person name="Berlin A.M."/>
            <person name="Chapman S.B."/>
            <person name="Gainer-Dewar J."/>
            <person name="Goldberg J."/>
            <person name="Griggs A."/>
            <person name="Gujja S."/>
            <person name="Hansen M."/>
            <person name="Howarth C."/>
            <person name="Imamovic A."/>
            <person name="Ireland A."/>
            <person name="Larimer J."/>
            <person name="McCowan C."/>
            <person name="Murphy C."/>
            <person name="Pearson M."/>
            <person name="Poon T.W."/>
            <person name="Priest M."/>
            <person name="Roberts A."/>
            <person name="Saif S."/>
            <person name="Shea T."/>
            <person name="Sisk P."/>
            <person name="Sykes S."/>
            <person name="Wortman J."/>
            <person name="Nusbaum C."/>
            <person name="Birren B."/>
        </authorList>
    </citation>
    <scope>NUCLEOTIDE SEQUENCE [LARGE SCALE GENOMIC DNA]</scope>
    <source>
        <strain evidence="4">FAR1</strain>
    </source>
</reference>
<dbReference type="VEuPathDB" id="VectorBase:AFAF008956"/>
<feature type="signal peptide" evidence="2">
    <location>
        <begin position="1"/>
        <end position="32"/>
    </location>
</feature>
<feature type="transmembrane region" description="Helical" evidence="1">
    <location>
        <begin position="160"/>
        <end position="182"/>
    </location>
</feature>
<keyword evidence="2" id="KW-0732">Signal</keyword>
<keyword evidence="1" id="KW-1133">Transmembrane helix</keyword>
<dbReference type="EnsemblMetazoa" id="AFAF008956-RA">
    <property type="protein sequence ID" value="AFAF008956-PA"/>
    <property type="gene ID" value="AFAF008956"/>
</dbReference>
<dbReference type="EMBL" id="AXCN02000214">
    <property type="status" value="NOT_ANNOTATED_CDS"/>
    <property type="molecule type" value="Genomic_DNA"/>
</dbReference>
<keyword evidence="1" id="KW-0812">Transmembrane</keyword>
<keyword evidence="4" id="KW-1185">Reference proteome</keyword>
<feature type="chain" id="PRO_5008132758" evidence="2">
    <location>
        <begin position="33"/>
        <end position="316"/>
    </location>
</feature>
<sequence length="316" mass="35029">MMMMHSKTIAPSILLLLLLLQFFDNHPQPGMAWPVAGMVAVWWFVFMFAIVQASIEDIKDDRRFISYNDGGVLVANKVSHCGSASRLAAMRRIKRDEDFFNLRQQQEEQEQEQDSTHLLVTANRFTDPNVTSFTRLLIDVSREQLIVGASTSSFRMPAGVLFSTAAAAAAATAAAAAAVVFANVGGWEKPPKWMLWGALHRDEQIAPTRLDRPWAPDTHWAGFSRGPRTFDTLPVVFFNDPPPSPVDYECVAGDPKLIVYDRSGLIIGPGMSRKSHRFRTHHRPVDLSIWIRKITTVNGGLCRFGSVISGGLGGAH</sequence>
<keyword evidence="1" id="KW-0472">Membrane</keyword>
<dbReference type="Proteomes" id="UP000075886">
    <property type="component" value="Unassembled WGS sequence"/>
</dbReference>
<reference evidence="3" key="2">
    <citation type="submission" date="2020-05" db="UniProtKB">
        <authorList>
            <consortium name="EnsemblMetazoa"/>
        </authorList>
    </citation>
    <scope>IDENTIFICATION</scope>
    <source>
        <strain evidence="3">FAR1</strain>
    </source>
</reference>
<name>A0A182QF71_9DIPT</name>
<evidence type="ECO:0000256" key="1">
    <source>
        <dbReference type="SAM" id="Phobius"/>
    </source>
</evidence>
<feature type="transmembrane region" description="Helical" evidence="1">
    <location>
        <begin position="35"/>
        <end position="55"/>
    </location>
</feature>
<accession>A0A182QF71</accession>
<evidence type="ECO:0000256" key="2">
    <source>
        <dbReference type="SAM" id="SignalP"/>
    </source>
</evidence>
<evidence type="ECO:0000313" key="4">
    <source>
        <dbReference type="Proteomes" id="UP000075886"/>
    </source>
</evidence>
<proteinExistence type="predicted"/>
<dbReference type="AlphaFoldDB" id="A0A182QF71"/>
<evidence type="ECO:0000313" key="3">
    <source>
        <dbReference type="EnsemblMetazoa" id="AFAF008956-PA"/>
    </source>
</evidence>